<reference evidence="1" key="1">
    <citation type="submission" date="2022-11" db="EMBL/GenBank/DDBJ databases">
        <authorList>
            <person name="Petersen C."/>
        </authorList>
    </citation>
    <scope>NUCLEOTIDE SEQUENCE</scope>
    <source>
        <strain evidence="1">IBT 23319</strain>
    </source>
</reference>
<sequence>MAAERVITNSTSLNYPPTTMFAARSCAASTRQVLRTQAPPSFRFYVTAGSFVSAYLLYRFTKAQQESGSESWISDLIAKWTPSQETFEQRNAIHTAIMEKAAEDRHILQSEKPREFVPLRQPDMFNVAPIINNSPGSQADLSQVIAHYQRENKLAEEAQAARSKA</sequence>
<dbReference type="GO" id="GO:0005739">
    <property type="term" value="C:mitochondrion"/>
    <property type="evidence" value="ECO:0007669"/>
    <property type="project" value="InterPro"/>
</dbReference>
<proteinExistence type="predicted"/>
<dbReference type="PANTHER" id="PTHR42100">
    <property type="entry name" value="OXIDOREDUCTASE 178 KDA SUBUNIT, PUTATIVE (AFU_ORTHOLOGUE AFUA_8G04320)-RELATED"/>
    <property type="match status" value="1"/>
</dbReference>
<dbReference type="PANTHER" id="PTHR42100:SF1">
    <property type="entry name" value="OXIDOREDUCTASE 178 KDA SUBUNIT, PUTATIVE (AFU_ORTHOLOGUE AFUA_8G04320)-RELATED"/>
    <property type="match status" value="1"/>
</dbReference>
<dbReference type="InterPro" id="IPR034444">
    <property type="entry name" value="Nuo17.8"/>
</dbReference>
<dbReference type="Proteomes" id="UP001147733">
    <property type="component" value="Unassembled WGS sequence"/>
</dbReference>
<keyword evidence="2" id="KW-1185">Reference proteome</keyword>
<comment type="caution">
    <text evidence="1">The sequence shown here is derived from an EMBL/GenBank/DDBJ whole genome shotgun (WGS) entry which is preliminary data.</text>
</comment>
<dbReference type="OrthoDB" id="2120038at2759"/>
<accession>A0A9W9PDL3</accession>
<dbReference type="GeneID" id="81378910"/>
<name>A0A9W9PDL3_PENCI</name>
<evidence type="ECO:0000313" key="1">
    <source>
        <dbReference type="EMBL" id="KAJ5242496.1"/>
    </source>
</evidence>
<dbReference type="EMBL" id="JAPQKT010000001">
    <property type="protein sequence ID" value="KAJ5242496.1"/>
    <property type="molecule type" value="Genomic_DNA"/>
</dbReference>
<protein>
    <submittedName>
        <fullName evidence="1">Uncharacterized protein</fullName>
    </submittedName>
</protein>
<organism evidence="1 2">
    <name type="scientific">Penicillium citrinum</name>
    <dbReference type="NCBI Taxonomy" id="5077"/>
    <lineage>
        <taxon>Eukaryota</taxon>
        <taxon>Fungi</taxon>
        <taxon>Dikarya</taxon>
        <taxon>Ascomycota</taxon>
        <taxon>Pezizomycotina</taxon>
        <taxon>Eurotiomycetes</taxon>
        <taxon>Eurotiomycetidae</taxon>
        <taxon>Eurotiales</taxon>
        <taxon>Aspergillaceae</taxon>
        <taxon>Penicillium</taxon>
    </lineage>
</organism>
<evidence type="ECO:0000313" key="2">
    <source>
        <dbReference type="Proteomes" id="UP001147733"/>
    </source>
</evidence>
<dbReference type="RefSeq" id="XP_056505500.1">
    <property type="nucleotide sequence ID" value="XM_056639743.1"/>
</dbReference>
<reference evidence="1" key="2">
    <citation type="journal article" date="2023" name="IMA Fungus">
        <title>Comparative genomic study of the Penicillium genus elucidates a diverse pangenome and 15 lateral gene transfer events.</title>
        <authorList>
            <person name="Petersen C."/>
            <person name="Sorensen T."/>
            <person name="Nielsen M.R."/>
            <person name="Sondergaard T.E."/>
            <person name="Sorensen J.L."/>
            <person name="Fitzpatrick D.A."/>
            <person name="Frisvad J.C."/>
            <person name="Nielsen K.L."/>
        </authorList>
    </citation>
    <scope>NUCLEOTIDE SEQUENCE</scope>
    <source>
        <strain evidence="1">IBT 23319</strain>
    </source>
</reference>
<dbReference type="AlphaFoldDB" id="A0A9W9PDL3"/>
<gene>
    <name evidence="1" type="ORF">N7469_000823</name>
</gene>